<feature type="region of interest" description="Disordered" evidence="2">
    <location>
        <begin position="405"/>
        <end position="425"/>
    </location>
</feature>
<feature type="region of interest" description="Disordered" evidence="2">
    <location>
        <begin position="507"/>
        <end position="667"/>
    </location>
</feature>
<accession>A0AAV1IIY9</accession>
<feature type="compositionally biased region" description="Pro residues" evidence="2">
    <location>
        <begin position="538"/>
        <end position="548"/>
    </location>
</feature>
<reference evidence="3 4" key="1">
    <citation type="submission" date="2023-10" db="EMBL/GenBank/DDBJ databases">
        <authorList>
            <person name="Maclean D."/>
            <person name="Macfadyen A."/>
        </authorList>
    </citation>
    <scope>NUCLEOTIDE SEQUENCE [LARGE SCALE GENOMIC DNA]</scope>
</reference>
<feature type="compositionally biased region" description="Basic and acidic residues" evidence="2">
    <location>
        <begin position="260"/>
        <end position="273"/>
    </location>
</feature>
<comment type="caution">
    <text evidence="3">The sequence shown here is derived from an EMBL/GenBank/DDBJ whole genome shotgun (WGS) entry which is preliminary data.</text>
</comment>
<gene>
    <name evidence="3" type="ORF">CVIRNUC_009393</name>
</gene>
<organism evidence="3 4">
    <name type="scientific">Coccomyxa viridis</name>
    <dbReference type="NCBI Taxonomy" id="1274662"/>
    <lineage>
        <taxon>Eukaryota</taxon>
        <taxon>Viridiplantae</taxon>
        <taxon>Chlorophyta</taxon>
        <taxon>core chlorophytes</taxon>
        <taxon>Trebouxiophyceae</taxon>
        <taxon>Trebouxiophyceae incertae sedis</taxon>
        <taxon>Coccomyxaceae</taxon>
        <taxon>Coccomyxa</taxon>
    </lineage>
</organism>
<evidence type="ECO:0000256" key="1">
    <source>
        <dbReference type="SAM" id="Coils"/>
    </source>
</evidence>
<keyword evidence="4" id="KW-1185">Reference proteome</keyword>
<feature type="compositionally biased region" description="Low complexity" evidence="2">
    <location>
        <begin position="549"/>
        <end position="562"/>
    </location>
</feature>
<feature type="region of interest" description="Disordered" evidence="2">
    <location>
        <begin position="245"/>
        <end position="282"/>
    </location>
</feature>
<feature type="compositionally biased region" description="Pro residues" evidence="2">
    <location>
        <begin position="408"/>
        <end position="417"/>
    </location>
</feature>
<protein>
    <submittedName>
        <fullName evidence="3">Uncharacterized protein</fullName>
    </submittedName>
</protein>
<feature type="compositionally biased region" description="Basic and acidic residues" evidence="2">
    <location>
        <begin position="656"/>
        <end position="667"/>
    </location>
</feature>
<dbReference type="Proteomes" id="UP001314263">
    <property type="component" value="Unassembled WGS sequence"/>
</dbReference>
<evidence type="ECO:0000313" key="4">
    <source>
        <dbReference type="Proteomes" id="UP001314263"/>
    </source>
</evidence>
<feature type="region of interest" description="Disordered" evidence="2">
    <location>
        <begin position="986"/>
        <end position="1005"/>
    </location>
</feature>
<sequence>MSFSVNAMRPGASLFRAADCDTRCSNGLGCLVAPLYRAQRSRLPPTSPRGTVMVKSCSRGLPRRPLRRHEVQGPIDEVSGHVQGHESPSQSSLHTFWHQALKPGLLAGVLLVTALMIAPSAQASWLRKKGHQPQVAHVQATEGWFSPAATSLQSARHTLSSAAREADRKVVKPLMHQAQHSAAETQRWFRGMVGSNKESAPIRENVTIEEHLQHSMESPAVRILVTVGAVSVLLLLVRTSMEETPNKKFSPMDSDDWTDDRDPAEGEEGRETGFPRAPATFSGTSAEAAAVLAARADAIADKADGIRAAGSGRRAAIPPLMTAPASAAHPASPAEFPTVRGLREPQAAQPSVQAGPPPGEEFDYLEAVQPSVQPEPQPVKPAGMKEAVAVAPSALPVEQVAAAGSPEPLAPMTPPAGPGAAAGASKGPAVKHVLPADTLEAFASNRKLREQLEEVRSTVASAKAQVEAAEDIPRAQVKEALAERASRIAEQQELPVFKAAALQGAPADYQSRARSPLPLPRSGPAATAPPSAKSAARPPRPSFGPPSVTPATSAPPSAGDAARPPRPSFGPPSVTPASERKTPVWRYETSQGEPVNPRKPAKTGNGAIKFPWQSNGSKGSPLPSQPKRSSPAQAVSIATEPATRQGQQEARALARQAKESEEFLRRRGSEAPAVIALGFLSAAASALAPLVMDKEERDRREREAQRKRQQWRALSAADKELDWQRYGKYDALHQLLKSAAEEPTFEASDRSPARMIVDAIPKKGRGKYDFLRQLASDLITSRHGPETSDPVWNLLHRVKESQALGRPSTAPNPVFHWLNSAAAAADWGLPEAGPAAALLRLDASDWEPPAYCPVYDVLKSAKAGGPAPWHNNIKSSQDPLTGVMGLQRSTARSVQDPLIGLFNLQRSSTRSRQDPMTGLFNLQHSKARSPQDPMTGLLSMQAPHGVSSFDLVKHAARAEAPAGHSKSDPVRVLLDYFHGRDSAKADLPKLPSILPGEPPRPASTPVAALTEAADIVQDSAASAAHAARSGTVHDPAAAVTAGTSSSGMLTQPAASSTASAMTQQAALQSGAGSVTSQRGQGWLRAMWNRGTGGKPQLNGAAGAAASRVEPAGATVKPLQPAASEAQTKPLAEGLKGAQRALQTARQGAVPKQATWQARAGLYNPLPDLLRLERGMDTPIGSACDHISVMLRRDSDFGPVAAAFKEMAADEQLGKEYWPLYSLMRRAAAAPLLAFPDKEDESSLEGLNEVTVAEAQKTAKNLVGKLETPQYKPLQALLSNRRSIDIVEAACAMAIIVQPFEKA</sequence>
<dbReference type="EMBL" id="CAUYUE010000014">
    <property type="protein sequence ID" value="CAK0786180.1"/>
    <property type="molecule type" value="Genomic_DNA"/>
</dbReference>
<feature type="coiled-coil region" evidence="1">
    <location>
        <begin position="445"/>
        <end position="472"/>
    </location>
</feature>
<feature type="compositionally biased region" description="Pro residues" evidence="2">
    <location>
        <begin position="564"/>
        <end position="574"/>
    </location>
</feature>
<keyword evidence="1" id="KW-0175">Coiled coil</keyword>
<name>A0AAV1IIY9_9CHLO</name>
<evidence type="ECO:0000256" key="2">
    <source>
        <dbReference type="SAM" id="MobiDB-lite"/>
    </source>
</evidence>
<feature type="compositionally biased region" description="Low complexity" evidence="2">
    <location>
        <begin position="520"/>
        <end position="537"/>
    </location>
</feature>
<evidence type="ECO:0000313" key="3">
    <source>
        <dbReference type="EMBL" id="CAK0786180.1"/>
    </source>
</evidence>
<proteinExistence type="predicted"/>